<name>A0A481W581_9CAUD</name>
<reference evidence="1 2" key="1">
    <citation type="submission" date="2019-02" db="EMBL/GenBank/DDBJ databases">
        <authorList>
            <person name="Frampton R.A."/>
            <person name="Wojtus J.K."/>
            <person name="Fineran P.C."/>
            <person name="Hendrickson H.L."/>
        </authorList>
    </citation>
    <scope>NUCLEOTIDE SEQUENCE [LARGE SCALE GENOMIC DNA]</scope>
</reference>
<dbReference type="EMBL" id="MK552327">
    <property type="protein sequence ID" value="QBJ02544.1"/>
    <property type="molecule type" value="Genomic_DNA"/>
</dbReference>
<sequence length="383" mass="43962">MVIMKIQRTEMYNPDFFTREELYMIRMLLWQLQTSKYSGGDRILSTIYNVECHIDVNADDSADIHLVAGHHIIFSYNTNTGLIDFDSRLLPLTLEPLHPVGGSLGMTLCLFLDALVREHMGATKFAFQTMTKEDTKKVAHDFYGLVKSVAFKSARDIEFKEHRLTTYGDGYALFGPDKMLIFAVYEDSIDLGFISDVNLNKLIKEKINAIRPLILDMRDTYNHPLEKLEELFVFLWNTKEMIRMKNVNAAKFLNAGAPDSAFVVTIEGTNFHISDDLLVMDNAHGWANYKPNCRPDAESSMLDWLRTDASYDELRKLFVAATHRYADLMQYQIGNIPNPADLVKLGLTREQYPHYLSVYLLAKKRGYPGDFEHFVNLTKLLKA</sequence>
<evidence type="ECO:0000313" key="2">
    <source>
        <dbReference type="Proteomes" id="UP000294134"/>
    </source>
</evidence>
<organism evidence="1 2">
    <name type="scientific">Pseudomonas phage Psa21</name>
    <dbReference type="NCBI Taxonomy" id="2530023"/>
    <lineage>
        <taxon>Viruses</taxon>
        <taxon>Duplodnaviria</taxon>
        <taxon>Heunggongvirae</taxon>
        <taxon>Uroviricota</taxon>
        <taxon>Caudoviricetes</taxon>
        <taxon>Chimalliviridae</taxon>
        <taxon>Tepukevirus</taxon>
        <taxon>Tepukevirus Psa21</taxon>
    </lineage>
</organism>
<evidence type="ECO:0000313" key="1">
    <source>
        <dbReference type="EMBL" id="QBJ02544.1"/>
    </source>
</evidence>
<proteinExistence type="predicted"/>
<dbReference type="Proteomes" id="UP000294134">
    <property type="component" value="Segment"/>
</dbReference>
<gene>
    <name evidence="1" type="ORF">PSA21_14</name>
</gene>
<protein>
    <submittedName>
        <fullName evidence="1">Uncharacterized protein</fullName>
    </submittedName>
</protein>
<keyword evidence="2" id="KW-1185">Reference proteome</keyword>
<accession>A0A481W581</accession>